<evidence type="ECO:0000313" key="9">
    <source>
        <dbReference type="EMBL" id="ENY70205.1"/>
    </source>
</evidence>
<dbReference type="PANTHER" id="PTHR43744">
    <property type="entry name" value="ABC TRANSPORTER PERMEASE PROTEIN MG189-RELATED-RELATED"/>
    <property type="match status" value="1"/>
</dbReference>
<evidence type="ECO:0000256" key="2">
    <source>
        <dbReference type="ARBA" id="ARBA00022448"/>
    </source>
</evidence>
<evidence type="ECO:0000259" key="8">
    <source>
        <dbReference type="PROSITE" id="PS50928"/>
    </source>
</evidence>
<evidence type="ECO:0000256" key="1">
    <source>
        <dbReference type="ARBA" id="ARBA00004651"/>
    </source>
</evidence>
<comment type="caution">
    <text evidence="9">The sequence shown here is derived from an EMBL/GenBank/DDBJ whole genome shotgun (WGS) entry which is preliminary data.</text>
</comment>
<dbReference type="RefSeq" id="WP_004418941.1">
    <property type="nucleotide sequence ID" value="NZ_AORH01000008.1"/>
</dbReference>
<feature type="transmembrane region" description="Helical" evidence="7">
    <location>
        <begin position="40"/>
        <end position="63"/>
    </location>
</feature>
<gene>
    <name evidence="9" type="ORF">MBVG_0750</name>
</gene>
<keyword evidence="3" id="KW-1003">Cell membrane</keyword>
<dbReference type="Gene3D" id="1.10.3720.10">
    <property type="entry name" value="MetI-like"/>
    <property type="match status" value="1"/>
</dbReference>
<sequence>MFETKLKIQRKLANWKLKRKRDSVTQQVLDKSLATVLTKYFAKLILLTFFAMIIMIPFIYMILLSSMSNTQADAVKQGQSSIWPQEWHIAKNLASAANGSGESFFPPFNNPEALAKWLENFPQTYLFSFILTLANVLLSIVLKVFVTMLLGYGFSLKKWRGKEIIWWFLMMLLVLPEVALLSGQQWVVFKLNNIPRPTDKFSEFTYNLFIIAVPFVASIFNGLMYRNAFESIPNRIKEVAMIDGAVGAKYLFKIAIPMVQPTTLTIVILTTLASWNSYLWPSLIAGTNYRVMSVWLFDVGKDHSSTTADDRVFYNIKMAGAILVILPMFAFFLVARRKIMNAISRQGSTIKG</sequence>
<feature type="transmembrane region" description="Helical" evidence="7">
    <location>
        <begin position="164"/>
        <end position="186"/>
    </location>
</feature>
<dbReference type="STRING" id="1188235.MBVG_0750"/>
<feature type="transmembrane region" description="Helical" evidence="7">
    <location>
        <begin position="250"/>
        <end position="273"/>
    </location>
</feature>
<comment type="similarity">
    <text evidence="7">Belongs to the binding-protein-dependent transport system permease family.</text>
</comment>
<evidence type="ECO:0000256" key="4">
    <source>
        <dbReference type="ARBA" id="ARBA00022692"/>
    </source>
</evidence>
<evidence type="ECO:0000256" key="5">
    <source>
        <dbReference type="ARBA" id="ARBA00022989"/>
    </source>
</evidence>
<accession>N9TVZ9</accession>
<dbReference type="InterPro" id="IPR000515">
    <property type="entry name" value="MetI-like"/>
</dbReference>
<keyword evidence="2 7" id="KW-0813">Transport</keyword>
<dbReference type="EMBL" id="AORH01000008">
    <property type="protein sequence ID" value="ENY70205.1"/>
    <property type="molecule type" value="Genomic_DNA"/>
</dbReference>
<keyword evidence="10" id="KW-1185">Reference proteome</keyword>
<proteinExistence type="inferred from homology"/>
<dbReference type="InterPro" id="IPR035906">
    <property type="entry name" value="MetI-like_sf"/>
</dbReference>
<feature type="transmembrane region" description="Helical" evidence="7">
    <location>
        <begin position="312"/>
        <end position="335"/>
    </location>
</feature>
<reference evidence="9 10" key="1">
    <citation type="journal article" date="2013" name="Genome Announc.">
        <title>Draft Genome Sequences of Mycoplasma alkalescens, Mycoplasma arginini, and Mycoplasma bovigenitalium, Three Species with Equivocal Pathogenic Status for Cattle.</title>
        <authorList>
            <person name="Manso-Silvan L."/>
            <person name="Tardy F."/>
            <person name="Baranowski E."/>
            <person name="Barre A."/>
            <person name="Blanchard A."/>
            <person name="Breton M."/>
            <person name="Couture C."/>
            <person name="Citti C."/>
            <person name="Dordet-Frisoni E."/>
            <person name="Dupuy V."/>
            <person name="Gaurivaud P."/>
            <person name="Jacob D."/>
            <person name="Lemaitre C."/>
            <person name="Nikolski M."/>
            <person name="Nouvel L.X."/>
            <person name="Poumarat F."/>
            <person name="Thebault P."/>
            <person name="Theil S."/>
            <person name="Thiaucourt F."/>
            <person name="Sirand-Pugnet P."/>
        </authorList>
    </citation>
    <scope>NUCLEOTIDE SEQUENCE [LARGE SCALE GENOMIC DNA]</scope>
    <source>
        <strain evidence="9 10">51080</strain>
    </source>
</reference>
<dbReference type="GO" id="GO:0005886">
    <property type="term" value="C:plasma membrane"/>
    <property type="evidence" value="ECO:0007669"/>
    <property type="project" value="UniProtKB-SubCell"/>
</dbReference>
<dbReference type="SUPFAM" id="SSF161098">
    <property type="entry name" value="MetI-like"/>
    <property type="match status" value="1"/>
</dbReference>
<dbReference type="Proteomes" id="UP000013220">
    <property type="component" value="Unassembled WGS sequence"/>
</dbReference>
<dbReference type="CDD" id="cd06261">
    <property type="entry name" value="TM_PBP2"/>
    <property type="match status" value="1"/>
</dbReference>
<dbReference type="GO" id="GO:0055085">
    <property type="term" value="P:transmembrane transport"/>
    <property type="evidence" value="ECO:0007669"/>
    <property type="project" value="InterPro"/>
</dbReference>
<protein>
    <submittedName>
        <fullName evidence="9">ABC transporter permease protein</fullName>
    </submittedName>
</protein>
<dbReference type="Pfam" id="PF00528">
    <property type="entry name" value="BPD_transp_1"/>
    <property type="match status" value="1"/>
</dbReference>
<dbReference type="PANTHER" id="PTHR43744:SF12">
    <property type="entry name" value="ABC TRANSPORTER PERMEASE PROTEIN MG189-RELATED"/>
    <property type="match status" value="1"/>
</dbReference>
<dbReference type="OrthoDB" id="9787837at2"/>
<dbReference type="PATRIC" id="fig|1188235.3.peg.80"/>
<feature type="domain" description="ABC transmembrane type-1" evidence="8">
    <location>
        <begin position="125"/>
        <end position="335"/>
    </location>
</feature>
<dbReference type="AlphaFoldDB" id="N9TVZ9"/>
<evidence type="ECO:0000256" key="3">
    <source>
        <dbReference type="ARBA" id="ARBA00022475"/>
    </source>
</evidence>
<feature type="transmembrane region" description="Helical" evidence="7">
    <location>
        <begin position="125"/>
        <end position="152"/>
    </location>
</feature>
<dbReference type="PROSITE" id="PS50928">
    <property type="entry name" value="ABC_TM1"/>
    <property type="match status" value="1"/>
</dbReference>
<keyword evidence="6 7" id="KW-0472">Membrane</keyword>
<keyword evidence="4 7" id="KW-0812">Transmembrane</keyword>
<dbReference type="eggNOG" id="COG0395">
    <property type="taxonomic scope" value="Bacteria"/>
</dbReference>
<evidence type="ECO:0000256" key="7">
    <source>
        <dbReference type="RuleBase" id="RU363032"/>
    </source>
</evidence>
<feature type="transmembrane region" description="Helical" evidence="7">
    <location>
        <begin position="206"/>
        <end position="229"/>
    </location>
</feature>
<comment type="subcellular location">
    <subcellularLocation>
        <location evidence="1 7">Cell membrane</location>
        <topology evidence="1 7">Multi-pass membrane protein</topology>
    </subcellularLocation>
</comment>
<organism evidence="9 10">
    <name type="scientific">Mycoplasmopsis bovigenitalium 51080</name>
    <dbReference type="NCBI Taxonomy" id="1188235"/>
    <lineage>
        <taxon>Bacteria</taxon>
        <taxon>Bacillati</taxon>
        <taxon>Mycoplasmatota</taxon>
        <taxon>Mycoplasmoidales</taxon>
        <taxon>Metamycoplasmataceae</taxon>
        <taxon>Mycoplasmopsis</taxon>
    </lineage>
</organism>
<evidence type="ECO:0000313" key="10">
    <source>
        <dbReference type="Proteomes" id="UP000013220"/>
    </source>
</evidence>
<evidence type="ECO:0000256" key="6">
    <source>
        <dbReference type="ARBA" id="ARBA00023136"/>
    </source>
</evidence>
<keyword evidence="5 7" id="KW-1133">Transmembrane helix</keyword>
<name>N9TVZ9_9BACT</name>